<evidence type="ECO:0000313" key="8">
    <source>
        <dbReference type="EMBL" id="MDR6243616.1"/>
    </source>
</evidence>
<dbReference type="InterPro" id="IPR008928">
    <property type="entry name" value="6-hairpin_glycosidase_sf"/>
</dbReference>
<sequence>MGSFQITDVQCEYRNRLLGTDIARPRFSWKCSSPQRDVQQSAYRLQVTLADDPHFEQVIWDSEQVNDSQSIQVQYAGPALQVRTAYLFRVKVWSTSGEESEWSEPGQLETGMMQPAQWQAQWITPDTREIERESEANFQLRHTFELNGEIASARIYSTAAGVYELYMNGQTVSDDVLAPGWTSYHHRLQYQTYDVTSLVQPGNNAVGAWLADGWYRGKLGFDDKQYTYGDHRALLLELHIRYTDGREQIITSNTDWRAATGPVLYSNMYHGEIYDATAEQQGWSEPGFDDRHWHGVEVLPLGYNTLIAQENWPTRVTETIRPIATFVTPAGDHVLDMGQNMVGRIRLHLPETPAGTQIKLRHAEVLDKDGNIYFGNLRPARQTVTYRAAGTPGGETYAPYFTFQGFRYVQVQGYPEQEQHGLPLDAFEGEVLHSDMPSTGTFECSDERVNKLQHNIRWGQRGNFLDVPTDCPQRDERLGWTGDAQVFISTALFNYQGAPFFSKWLHDVKAEQHADGGIPFVVPDIVGGANSAAWGDAAVICPWTTYRYYGDTRLLAEQYDSMKKWVEYIRAQGEEEALWNTGFHFGDWLALDAREDSYIGATPTDLIATAYYAYSSRLVAEAAAVLGKTDEAERYQQLHQQVVQAFQAEFVTGRGRMAAPTQTAHVLALVFDLLEPALRARVARDLNDLVVSNGYHLTTGFVGTPYLCFALSDNGYHETAVRLLLQSSYPGWLYSVSQGATTIWEHWDSIKPDGSFWSDDMNSFNHYSYGAVGDWMYRRIAGLDMGMEEPAYRHIHLEPQFGGRQLTYAKATHESMYGRIECGWELDGEHVIVQVTIPVNTAATLRLRGAILEQLTENGDAIPSIPASGIRNVQQEVELVQLELGSGSYCFRYPAKGLFQRSYTEHTRLSELQLDEQAISIVNQHAPQLLSGALTSIVSQSSLRQITDNQMTRVSENTLKHMLKELQMLP</sequence>
<dbReference type="Pfam" id="PF17390">
    <property type="entry name" value="Bac_rhamnosid_C"/>
    <property type="match status" value="1"/>
</dbReference>
<evidence type="ECO:0000256" key="1">
    <source>
        <dbReference type="ARBA" id="ARBA00001445"/>
    </source>
</evidence>
<evidence type="ECO:0000259" key="6">
    <source>
        <dbReference type="Pfam" id="PF17389"/>
    </source>
</evidence>
<dbReference type="PANTHER" id="PTHR33307:SF6">
    <property type="entry name" value="ALPHA-RHAMNOSIDASE (EUROFUNG)-RELATED"/>
    <property type="match status" value="1"/>
</dbReference>
<evidence type="ECO:0000259" key="7">
    <source>
        <dbReference type="Pfam" id="PF17390"/>
    </source>
</evidence>
<evidence type="ECO:0000313" key="9">
    <source>
        <dbReference type="Proteomes" id="UP001185028"/>
    </source>
</evidence>
<keyword evidence="8" id="KW-0326">Glycosidase</keyword>
<feature type="domain" description="Alpha-L-rhamnosidase C-terminal" evidence="7">
    <location>
        <begin position="789"/>
        <end position="849"/>
    </location>
</feature>
<evidence type="ECO:0000259" key="4">
    <source>
        <dbReference type="Pfam" id="PF05592"/>
    </source>
</evidence>
<reference evidence="8 9" key="1">
    <citation type="submission" date="2023-07" db="EMBL/GenBank/DDBJ databases">
        <title>Genomic Encyclopedia of Type Strains, Phase IV (KMG-IV): sequencing the most valuable type-strain genomes for metagenomic binning, comparative biology and taxonomic classification.</title>
        <authorList>
            <person name="Goeker M."/>
        </authorList>
    </citation>
    <scope>NUCLEOTIDE SEQUENCE [LARGE SCALE GENOMIC DNA]</scope>
    <source>
        <strain evidence="8 9">DSM 22170</strain>
    </source>
</reference>
<dbReference type="Gene3D" id="2.60.420.10">
    <property type="entry name" value="Maltose phosphorylase, domain 3"/>
    <property type="match status" value="1"/>
</dbReference>
<dbReference type="Pfam" id="PF17389">
    <property type="entry name" value="Bac_rhamnosid6H"/>
    <property type="match status" value="1"/>
</dbReference>
<dbReference type="InterPro" id="IPR016007">
    <property type="entry name" value="Alpha_rhamnosid"/>
</dbReference>
<dbReference type="InterPro" id="IPR013783">
    <property type="entry name" value="Ig-like_fold"/>
</dbReference>
<dbReference type="Gene3D" id="1.50.10.10">
    <property type="match status" value="1"/>
</dbReference>
<dbReference type="PIRSF" id="PIRSF010631">
    <property type="entry name" value="A-rhamnsds"/>
    <property type="match status" value="1"/>
</dbReference>
<name>A0ABU1IXI2_9BACL</name>
<feature type="domain" description="Alpha-L-rhamnosidase concanavalin-like" evidence="4">
    <location>
        <begin position="329"/>
        <end position="422"/>
    </location>
</feature>
<organism evidence="8 9">
    <name type="scientific">Paenibacillus hunanensis</name>
    <dbReference type="NCBI Taxonomy" id="539262"/>
    <lineage>
        <taxon>Bacteria</taxon>
        <taxon>Bacillati</taxon>
        <taxon>Bacillota</taxon>
        <taxon>Bacilli</taxon>
        <taxon>Bacillales</taxon>
        <taxon>Paenibacillaceae</taxon>
        <taxon>Paenibacillus</taxon>
    </lineage>
</organism>
<dbReference type="InterPro" id="IPR013737">
    <property type="entry name" value="Bac_rhamnosid_N"/>
</dbReference>
<dbReference type="GO" id="GO:0030596">
    <property type="term" value="F:alpha-L-rhamnosidase activity"/>
    <property type="evidence" value="ECO:0007669"/>
    <property type="project" value="UniProtKB-EC"/>
</dbReference>
<dbReference type="SUPFAM" id="SSF48208">
    <property type="entry name" value="Six-hairpin glycosidases"/>
    <property type="match status" value="1"/>
</dbReference>
<dbReference type="InterPro" id="IPR008902">
    <property type="entry name" value="Rhamnosid_concanavalin"/>
</dbReference>
<evidence type="ECO:0000256" key="2">
    <source>
        <dbReference type="ARBA" id="ARBA00012652"/>
    </source>
</evidence>
<dbReference type="Pfam" id="PF08531">
    <property type="entry name" value="Bac_rhamnosid_N"/>
    <property type="match status" value="1"/>
</dbReference>
<dbReference type="Pfam" id="PF25788">
    <property type="entry name" value="Ig_Rha78A_N"/>
    <property type="match status" value="1"/>
</dbReference>
<feature type="domain" description="Alpha-L-rhamnosidase six-hairpin glycosidase" evidence="6">
    <location>
        <begin position="438"/>
        <end position="780"/>
    </location>
</feature>
<gene>
    <name evidence="8" type="ORF">JOC58_001509</name>
</gene>
<dbReference type="InterPro" id="IPR012341">
    <property type="entry name" value="6hp_glycosidase-like_sf"/>
</dbReference>
<protein>
    <recommendedName>
        <fullName evidence="2">alpha-L-rhamnosidase</fullName>
        <ecNumber evidence="2">3.2.1.40</ecNumber>
    </recommendedName>
</protein>
<evidence type="ECO:0000256" key="3">
    <source>
        <dbReference type="ARBA" id="ARBA00022801"/>
    </source>
</evidence>
<keyword evidence="3 8" id="KW-0378">Hydrolase</keyword>
<dbReference type="Pfam" id="PF05592">
    <property type="entry name" value="Bac_rhamnosid"/>
    <property type="match status" value="1"/>
</dbReference>
<dbReference type="EC" id="3.2.1.40" evidence="2"/>
<dbReference type="Gene3D" id="2.60.120.260">
    <property type="entry name" value="Galactose-binding domain-like"/>
    <property type="match status" value="2"/>
</dbReference>
<dbReference type="PANTHER" id="PTHR33307">
    <property type="entry name" value="ALPHA-RHAMNOSIDASE (EUROFUNG)"/>
    <property type="match status" value="1"/>
</dbReference>
<dbReference type="RefSeq" id="WP_188776830.1">
    <property type="nucleotide sequence ID" value="NZ_BMMB01000008.1"/>
</dbReference>
<dbReference type="Proteomes" id="UP001185028">
    <property type="component" value="Unassembled WGS sequence"/>
</dbReference>
<comment type="caution">
    <text evidence="8">The sequence shown here is derived from an EMBL/GenBank/DDBJ whole genome shotgun (WGS) entry which is preliminary data.</text>
</comment>
<comment type="catalytic activity">
    <reaction evidence="1">
        <text>Hydrolysis of terminal non-reducing alpha-L-rhamnose residues in alpha-L-rhamnosides.</text>
        <dbReference type="EC" id="3.2.1.40"/>
    </reaction>
</comment>
<dbReference type="Gene3D" id="2.60.40.10">
    <property type="entry name" value="Immunoglobulins"/>
    <property type="match status" value="1"/>
</dbReference>
<dbReference type="EMBL" id="JAVDQH010000005">
    <property type="protein sequence ID" value="MDR6243616.1"/>
    <property type="molecule type" value="Genomic_DNA"/>
</dbReference>
<feature type="domain" description="Bacterial alpha-L-rhamnosidase N-terminal" evidence="5">
    <location>
        <begin position="149"/>
        <end position="318"/>
    </location>
</feature>
<dbReference type="InterPro" id="IPR035398">
    <property type="entry name" value="Bac_rhamnosid_C"/>
</dbReference>
<evidence type="ECO:0000259" key="5">
    <source>
        <dbReference type="Pfam" id="PF08531"/>
    </source>
</evidence>
<proteinExistence type="predicted"/>
<accession>A0ABU1IXI2</accession>
<keyword evidence="9" id="KW-1185">Reference proteome</keyword>
<dbReference type="InterPro" id="IPR035396">
    <property type="entry name" value="Bac_rhamnosid6H"/>
</dbReference>